<evidence type="ECO:0000313" key="4">
    <source>
        <dbReference type="Proteomes" id="UP000004691"/>
    </source>
</evidence>
<dbReference type="Gene3D" id="3.40.50.12780">
    <property type="entry name" value="N-terminal domain of ligase-like"/>
    <property type="match status" value="1"/>
</dbReference>
<keyword evidence="4" id="KW-1185">Reference proteome</keyword>
<feature type="domain" description="AMP-binding enzyme C-terminal" evidence="2">
    <location>
        <begin position="423"/>
        <end position="498"/>
    </location>
</feature>
<dbReference type="Pfam" id="PF00501">
    <property type="entry name" value="AMP-binding"/>
    <property type="match status" value="1"/>
</dbReference>
<dbReference type="InterPro" id="IPR025110">
    <property type="entry name" value="AMP-bd_C"/>
</dbReference>
<proteinExistence type="predicted"/>
<reference evidence="3 4" key="1">
    <citation type="submission" date="2012-01" db="EMBL/GenBank/DDBJ databases">
        <title>Improved High-Quality Draft sequence of Saccharomonospora xinjiangensis XJ-54.</title>
        <authorList>
            <consortium name="US DOE Joint Genome Institute"/>
            <person name="Lucas S."/>
            <person name="Han J."/>
            <person name="Lapidus A."/>
            <person name="Cheng J.-F."/>
            <person name="Goodwin L."/>
            <person name="Pitluck S."/>
            <person name="Peters L."/>
            <person name="Mikhailova N."/>
            <person name="Teshima H."/>
            <person name="Detter J.C."/>
            <person name="Han C."/>
            <person name="Tapia R."/>
            <person name="Land M."/>
            <person name="Hauser L."/>
            <person name="Kyrpides N."/>
            <person name="Ivanova N."/>
            <person name="Pagani I."/>
            <person name="Brambilla E.-M."/>
            <person name="Klenk H.-P."/>
            <person name="Woyke T."/>
        </authorList>
    </citation>
    <scope>NUCLEOTIDE SEQUENCE [LARGE SCALE GENOMIC DNA]</scope>
    <source>
        <strain evidence="3 4">XJ-54</strain>
    </source>
</reference>
<evidence type="ECO:0000259" key="2">
    <source>
        <dbReference type="Pfam" id="PF13193"/>
    </source>
</evidence>
<dbReference type="OrthoDB" id="9803968at2"/>
<keyword evidence="3" id="KW-0436">Ligase</keyword>
<dbReference type="STRING" id="882086.SacxiDRAFT_1745"/>
<name>I0V1I4_9PSEU</name>
<dbReference type="HOGENOM" id="CLU_000022_59_7_11"/>
<accession>I0V1I4</accession>
<dbReference type="PANTHER" id="PTHR43201">
    <property type="entry name" value="ACYL-COA SYNTHETASE"/>
    <property type="match status" value="1"/>
</dbReference>
<feature type="domain" description="AMP-dependent synthetase/ligase" evidence="1">
    <location>
        <begin position="20"/>
        <end position="375"/>
    </location>
</feature>
<gene>
    <name evidence="3" type="ORF">SacxiDRAFT_1745</name>
</gene>
<evidence type="ECO:0000313" key="3">
    <source>
        <dbReference type="EMBL" id="EID53987.1"/>
    </source>
</evidence>
<dbReference type="EMBL" id="JH636049">
    <property type="protein sequence ID" value="EID53987.1"/>
    <property type="molecule type" value="Genomic_DNA"/>
</dbReference>
<dbReference type="SUPFAM" id="SSF56801">
    <property type="entry name" value="Acetyl-CoA synthetase-like"/>
    <property type="match status" value="1"/>
</dbReference>
<dbReference type="InterPro" id="IPR042099">
    <property type="entry name" value="ANL_N_sf"/>
</dbReference>
<dbReference type="GO" id="GO:0006631">
    <property type="term" value="P:fatty acid metabolic process"/>
    <property type="evidence" value="ECO:0007669"/>
    <property type="project" value="TreeGrafter"/>
</dbReference>
<dbReference type="Gene3D" id="3.30.300.30">
    <property type="match status" value="1"/>
</dbReference>
<dbReference type="Pfam" id="PF13193">
    <property type="entry name" value="AMP-binding_C"/>
    <property type="match status" value="1"/>
</dbReference>
<evidence type="ECO:0000259" key="1">
    <source>
        <dbReference type="Pfam" id="PF00501"/>
    </source>
</evidence>
<organism evidence="3 4">
    <name type="scientific">Saccharomonospora xinjiangensis XJ-54</name>
    <dbReference type="NCBI Taxonomy" id="882086"/>
    <lineage>
        <taxon>Bacteria</taxon>
        <taxon>Bacillati</taxon>
        <taxon>Actinomycetota</taxon>
        <taxon>Actinomycetes</taxon>
        <taxon>Pseudonocardiales</taxon>
        <taxon>Pseudonocardiaceae</taxon>
        <taxon>Saccharomonospora</taxon>
    </lineage>
</organism>
<sequence length="517" mass="53521">MKGKGQVVGESSNVADLAAEAARARPDALALIDTATGATLTWREVDLAVRDTARRLRESGVEPGDRVGIRLPTSAAFAVAFYAVLRADGVAVPLNPYEPAQASQEVLDHCGAKTVLTDQPFGSATPIEPVLDVAVADAGSDTEPARGGEDIAALLYTSGTAGAPRGAMLSHRALLAGVAQLRSLTPPVAEPSDRVFVSVPMHHVYGLGPGLLTVTAAGATVVCAPRFEVRSALSDCLNHRVTVVIAVPAMYSEMGARPADELGESLSTVRLLISGAAPLRPKLLADIRAATGLSVFEGYGLTETAPVVTSTLVTGYAKPGSVGRPLPGVELRLVDSDGSESGVPLDPGDPDDTFDDADGTGLVAVRGANLFSGYWPDGAHGPDAEGWFRTGDVGYIDTDGDLHLVDRAGDVVIVNGFNVYPHEVEDVISELPGVREVAVVGVLDARSGEAVKAVVVPEEGVGLSEQQVIEHCAARLAGYKVPTVVAFAESLPHTATGKVRRVGLRDAGPLREDGTHA</sequence>
<protein>
    <submittedName>
        <fullName evidence="3">Acyl-CoA synthetase (AMP-forming)/AMP-acid ligase II</fullName>
    </submittedName>
</protein>
<dbReference type="Proteomes" id="UP000004691">
    <property type="component" value="Unassembled WGS sequence"/>
</dbReference>
<dbReference type="GO" id="GO:0031956">
    <property type="term" value="F:medium-chain fatty acid-CoA ligase activity"/>
    <property type="evidence" value="ECO:0007669"/>
    <property type="project" value="TreeGrafter"/>
</dbReference>
<dbReference type="PANTHER" id="PTHR43201:SF32">
    <property type="entry name" value="2-SUCCINYLBENZOATE--COA LIGASE, CHLOROPLASTIC_PEROXISOMAL"/>
    <property type="match status" value="1"/>
</dbReference>
<dbReference type="InterPro" id="IPR000873">
    <property type="entry name" value="AMP-dep_synth/lig_dom"/>
</dbReference>
<dbReference type="eggNOG" id="COG0318">
    <property type="taxonomic scope" value="Bacteria"/>
</dbReference>
<dbReference type="AlphaFoldDB" id="I0V1I4"/>
<dbReference type="InterPro" id="IPR045851">
    <property type="entry name" value="AMP-bd_C_sf"/>
</dbReference>